<name>A0A834SZF5_9FABA</name>
<reference evidence="1" key="1">
    <citation type="submission" date="2020-09" db="EMBL/GenBank/DDBJ databases">
        <title>Genome-Enabled Discovery of Anthraquinone Biosynthesis in Senna tora.</title>
        <authorList>
            <person name="Kang S.-H."/>
            <person name="Pandey R.P."/>
            <person name="Lee C.-M."/>
            <person name="Sim J.-S."/>
            <person name="Jeong J.-T."/>
            <person name="Choi B.-S."/>
            <person name="Jung M."/>
            <person name="Ginzburg D."/>
            <person name="Zhao K."/>
            <person name="Won S.Y."/>
            <person name="Oh T.-J."/>
            <person name="Yu Y."/>
            <person name="Kim N.-H."/>
            <person name="Lee O.R."/>
            <person name="Lee T.-H."/>
            <person name="Bashyal P."/>
            <person name="Kim T.-S."/>
            <person name="Lee W.-H."/>
            <person name="Kawkins C."/>
            <person name="Kim C.-K."/>
            <person name="Kim J.S."/>
            <person name="Ahn B.O."/>
            <person name="Rhee S.Y."/>
            <person name="Sohng J.K."/>
        </authorList>
    </citation>
    <scope>NUCLEOTIDE SEQUENCE</scope>
    <source>
        <tissue evidence="1">Leaf</tissue>
    </source>
</reference>
<evidence type="ECO:0000313" key="2">
    <source>
        <dbReference type="Proteomes" id="UP000634136"/>
    </source>
</evidence>
<sequence>MASSSSTKLNPDNGTIVIVTQHEFNQFHKIDRILFTRLVVSLGRDPGEAMKVVAYLVWLEKMSKDFRLVSKLLHWSDPSLNDLANEAILALNCVESDHFPYDVNIIGVLPLTQNVTQKCVTIRYLHENRVSIISAVTKIINDVCLRAFPDIVQEIQHEKEHKPVNNSVGNIFAKFIYYNPPQAIGIVPQRIGIAVSQDEIFDDANELLRSIDEERMNNIVPPDDRTIFMTFSKGYPISEAELRDYFFGFGDITEGIYMQEVPLMEQPLYAHLVVRSKAINVIGVFLEGTGKVKFCINGKHVGARKYVRKSPSPSPSPSPSRLAFILGDIIEGIYMQEVPLMEQPLYARLVVRSNAINVIDVFLEGTGKVKFCINGKHVWARKYVRKSPSPSPGRLAFM</sequence>
<comment type="caution">
    <text evidence="1">The sequence shown here is derived from an EMBL/GenBank/DDBJ whole genome shotgun (WGS) entry which is preliminary data.</text>
</comment>
<organism evidence="1 2">
    <name type="scientific">Senna tora</name>
    <dbReference type="NCBI Taxonomy" id="362788"/>
    <lineage>
        <taxon>Eukaryota</taxon>
        <taxon>Viridiplantae</taxon>
        <taxon>Streptophyta</taxon>
        <taxon>Embryophyta</taxon>
        <taxon>Tracheophyta</taxon>
        <taxon>Spermatophyta</taxon>
        <taxon>Magnoliopsida</taxon>
        <taxon>eudicotyledons</taxon>
        <taxon>Gunneridae</taxon>
        <taxon>Pentapetalae</taxon>
        <taxon>rosids</taxon>
        <taxon>fabids</taxon>
        <taxon>Fabales</taxon>
        <taxon>Fabaceae</taxon>
        <taxon>Caesalpinioideae</taxon>
        <taxon>Cassia clade</taxon>
        <taxon>Senna</taxon>
    </lineage>
</organism>
<accession>A0A834SZF5</accession>
<gene>
    <name evidence="1" type="ORF">G2W53_032582</name>
</gene>
<proteinExistence type="predicted"/>
<dbReference type="OrthoDB" id="1882251at2759"/>
<dbReference type="AlphaFoldDB" id="A0A834SZF5"/>
<evidence type="ECO:0000313" key="1">
    <source>
        <dbReference type="EMBL" id="KAF7811606.1"/>
    </source>
</evidence>
<dbReference type="PANTHER" id="PTHR33527:SF28">
    <property type="entry name" value="GB|AAD43168.1"/>
    <property type="match status" value="1"/>
</dbReference>
<dbReference type="PANTHER" id="PTHR33527">
    <property type="entry name" value="OS07G0274300 PROTEIN"/>
    <property type="match status" value="1"/>
</dbReference>
<protein>
    <submittedName>
        <fullName evidence="1">Uncharacterized protein</fullName>
    </submittedName>
</protein>
<dbReference type="EMBL" id="JAAIUW010000010">
    <property type="protein sequence ID" value="KAF7811606.1"/>
    <property type="molecule type" value="Genomic_DNA"/>
</dbReference>
<dbReference type="Proteomes" id="UP000634136">
    <property type="component" value="Unassembled WGS sequence"/>
</dbReference>
<keyword evidence="2" id="KW-1185">Reference proteome</keyword>